<accession>A0A7W8JV79</accession>
<dbReference type="PRINTS" id="PR00080">
    <property type="entry name" value="SDRFAMILY"/>
</dbReference>
<dbReference type="Pfam" id="PF00106">
    <property type="entry name" value="adh_short"/>
    <property type="match status" value="1"/>
</dbReference>
<comment type="similarity">
    <text evidence="1 3">Belongs to the short-chain dehydrogenases/reductases (SDR) family.</text>
</comment>
<organism evidence="6 7">
    <name type="scientific">Deinococcus humi</name>
    <dbReference type="NCBI Taxonomy" id="662880"/>
    <lineage>
        <taxon>Bacteria</taxon>
        <taxon>Thermotogati</taxon>
        <taxon>Deinococcota</taxon>
        <taxon>Deinococci</taxon>
        <taxon>Deinococcales</taxon>
        <taxon>Deinococcaceae</taxon>
        <taxon>Deinococcus</taxon>
    </lineage>
</organism>
<dbReference type="InterPro" id="IPR002347">
    <property type="entry name" value="SDR_fam"/>
</dbReference>
<dbReference type="AlphaFoldDB" id="A0A7W8JV79"/>
<dbReference type="PANTHER" id="PTHR44196">
    <property type="entry name" value="DEHYDROGENASE/REDUCTASE SDR FAMILY MEMBER 7B"/>
    <property type="match status" value="1"/>
</dbReference>
<dbReference type="PANTHER" id="PTHR44196:SF1">
    <property type="entry name" value="DEHYDROGENASE_REDUCTASE SDR FAMILY MEMBER 7B"/>
    <property type="match status" value="1"/>
</dbReference>
<feature type="region of interest" description="Disordered" evidence="4">
    <location>
        <begin position="290"/>
        <end position="316"/>
    </location>
</feature>
<evidence type="ECO:0000256" key="2">
    <source>
        <dbReference type="ARBA" id="ARBA00023002"/>
    </source>
</evidence>
<dbReference type="GO" id="GO:0016020">
    <property type="term" value="C:membrane"/>
    <property type="evidence" value="ECO:0007669"/>
    <property type="project" value="TreeGrafter"/>
</dbReference>
<feature type="domain" description="Ketoreductase" evidence="5">
    <location>
        <begin position="26"/>
        <end position="209"/>
    </location>
</feature>
<keyword evidence="7" id="KW-1185">Reference proteome</keyword>
<dbReference type="CDD" id="cd05233">
    <property type="entry name" value="SDR_c"/>
    <property type="match status" value="1"/>
</dbReference>
<evidence type="ECO:0000256" key="1">
    <source>
        <dbReference type="ARBA" id="ARBA00006484"/>
    </source>
</evidence>
<dbReference type="Gene3D" id="3.40.50.720">
    <property type="entry name" value="NAD(P)-binding Rossmann-like Domain"/>
    <property type="match status" value="1"/>
</dbReference>
<reference evidence="6 7" key="1">
    <citation type="submission" date="2020-08" db="EMBL/GenBank/DDBJ databases">
        <title>Genomic Encyclopedia of Type Strains, Phase IV (KMG-IV): sequencing the most valuable type-strain genomes for metagenomic binning, comparative biology and taxonomic classification.</title>
        <authorList>
            <person name="Goeker M."/>
        </authorList>
    </citation>
    <scope>NUCLEOTIDE SEQUENCE [LARGE SCALE GENOMIC DNA]</scope>
    <source>
        <strain evidence="6 7">DSM 27939</strain>
    </source>
</reference>
<dbReference type="GO" id="GO:0016491">
    <property type="term" value="F:oxidoreductase activity"/>
    <property type="evidence" value="ECO:0007669"/>
    <property type="project" value="UniProtKB-KW"/>
</dbReference>
<dbReference type="InterPro" id="IPR057326">
    <property type="entry name" value="KR_dom"/>
</dbReference>
<dbReference type="InterPro" id="IPR020904">
    <property type="entry name" value="Sc_DH/Rdtase_CS"/>
</dbReference>
<keyword evidence="2" id="KW-0560">Oxidoreductase</keyword>
<sequence length="316" mass="34274">MTLGATVALKFLKASRSGPGEALSGKVVVVTGASRGIGRAVALECAQRGARVVLAARHKETLQGVADEVRQLGGEATVAVTDVTDPAQVQRLVNTAVATYGRLDVMMNHAGTWFIDTVEHSDPQRTRNLIELNVMGVLHGVQAALPVMRLQGFGHIINTSSIEGRVGFPFTGVYAGTKAFVELLTQALRQELMYVERTGIRVSVLLPVTTRTPIFDHVDNVKEGGQGAHMVRPVQEATQVARAVVDAMEHYRPVIYPLAPSKGLVMLYDLLPKLTGQLMTLARVDRHVSPLSHRQRGSHREERPILPVVKGGTRHD</sequence>
<comment type="caution">
    <text evidence="6">The sequence shown here is derived from an EMBL/GenBank/DDBJ whole genome shotgun (WGS) entry which is preliminary data.</text>
</comment>
<name>A0A7W8JV79_9DEIO</name>
<dbReference type="InterPro" id="IPR036291">
    <property type="entry name" value="NAD(P)-bd_dom_sf"/>
</dbReference>
<evidence type="ECO:0000313" key="7">
    <source>
        <dbReference type="Proteomes" id="UP000552709"/>
    </source>
</evidence>
<dbReference type="Proteomes" id="UP000552709">
    <property type="component" value="Unassembled WGS sequence"/>
</dbReference>
<dbReference type="PROSITE" id="PS00061">
    <property type="entry name" value="ADH_SHORT"/>
    <property type="match status" value="1"/>
</dbReference>
<evidence type="ECO:0000256" key="4">
    <source>
        <dbReference type="SAM" id="MobiDB-lite"/>
    </source>
</evidence>
<dbReference type="SMART" id="SM00822">
    <property type="entry name" value="PKS_KR"/>
    <property type="match status" value="1"/>
</dbReference>
<dbReference type="PRINTS" id="PR00081">
    <property type="entry name" value="GDHRDH"/>
</dbReference>
<evidence type="ECO:0000313" key="6">
    <source>
        <dbReference type="EMBL" id="MBB5363877.1"/>
    </source>
</evidence>
<evidence type="ECO:0000256" key="3">
    <source>
        <dbReference type="RuleBase" id="RU000363"/>
    </source>
</evidence>
<dbReference type="EMBL" id="JACHFL010000007">
    <property type="protein sequence ID" value="MBB5363877.1"/>
    <property type="molecule type" value="Genomic_DNA"/>
</dbReference>
<protein>
    <submittedName>
        <fullName evidence="6">NADP-dependent 3-hydroxy acid dehydrogenase YdfG</fullName>
    </submittedName>
</protein>
<evidence type="ECO:0000259" key="5">
    <source>
        <dbReference type="SMART" id="SM00822"/>
    </source>
</evidence>
<dbReference type="RefSeq" id="WP_229790062.1">
    <property type="nucleotide sequence ID" value="NZ_JACHFL010000007.1"/>
</dbReference>
<proteinExistence type="inferred from homology"/>
<dbReference type="SUPFAM" id="SSF51735">
    <property type="entry name" value="NAD(P)-binding Rossmann-fold domains"/>
    <property type="match status" value="1"/>
</dbReference>
<dbReference type="FunFam" id="3.40.50.720:FF:000084">
    <property type="entry name" value="Short-chain dehydrogenase reductase"/>
    <property type="match status" value="1"/>
</dbReference>
<gene>
    <name evidence="6" type="ORF">HNQ08_002984</name>
</gene>